<dbReference type="STRING" id="329726.AM1_1861"/>
<proteinExistence type="predicted"/>
<gene>
    <name evidence="1" type="ordered locus">AM1_1861</name>
</gene>
<evidence type="ECO:0000313" key="1">
    <source>
        <dbReference type="EMBL" id="ABW26881.1"/>
    </source>
</evidence>
<dbReference type="KEGG" id="amr:AM1_1861"/>
<evidence type="ECO:0000313" key="2">
    <source>
        <dbReference type="Proteomes" id="UP000000268"/>
    </source>
</evidence>
<protein>
    <submittedName>
        <fullName evidence="1">Uncharacterized protein</fullName>
    </submittedName>
</protein>
<name>B0CDF6_ACAM1</name>
<dbReference type="AlphaFoldDB" id="B0CDF6"/>
<organism evidence="1 2">
    <name type="scientific">Acaryochloris marina (strain MBIC 11017)</name>
    <dbReference type="NCBI Taxonomy" id="329726"/>
    <lineage>
        <taxon>Bacteria</taxon>
        <taxon>Bacillati</taxon>
        <taxon>Cyanobacteriota</taxon>
        <taxon>Cyanophyceae</taxon>
        <taxon>Acaryochloridales</taxon>
        <taxon>Acaryochloridaceae</taxon>
        <taxon>Acaryochloris</taxon>
    </lineage>
</organism>
<dbReference type="EMBL" id="CP000828">
    <property type="protein sequence ID" value="ABW26881.1"/>
    <property type="molecule type" value="Genomic_DNA"/>
</dbReference>
<dbReference type="HOGENOM" id="CLU_3245587_0_0_3"/>
<reference evidence="1 2" key="1">
    <citation type="journal article" date="2008" name="Proc. Natl. Acad. Sci. U.S.A.">
        <title>Niche adaptation and genome expansion in the chlorophyll d-producing cyanobacterium Acaryochloris marina.</title>
        <authorList>
            <person name="Swingley W.D."/>
            <person name="Chen M."/>
            <person name="Cheung P.C."/>
            <person name="Conrad A.L."/>
            <person name="Dejesa L.C."/>
            <person name="Hao J."/>
            <person name="Honchak B.M."/>
            <person name="Karbach L.E."/>
            <person name="Kurdoglu A."/>
            <person name="Lahiri S."/>
            <person name="Mastrian S.D."/>
            <person name="Miyashita H."/>
            <person name="Page L."/>
            <person name="Ramakrishna P."/>
            <person name="Satoh S."/>
            <person name="Sattley W.M."/>
            <person name="Shimada Y."/>
            <person name="Taylor H.L."/>
            <person name="Tomo T."/>
            <person name="Tsuchiya T."/>
            <person name="Wang Z.T."/>
            <person name="Raymond J."/>
            <person name="Mimuro M."/>
            <person name="Blankenship R.E."/>
            <person name="Touchman J.W."/>
        </authorList>
    </citation>
    <scope>NUCLEOTIDE SEQUENCE [LARGE SCALE GENOMIC DNA]</scope>
    <source>
        <strain evidence="2">MBIC 11017</strain>
    </source>
</reference>
<keyword evidence="2" id="KW-1185">Reference proteome</keyword>
<accession>B0CDF6</accession>
<dbReference type="Proteomes" id="UP000000268">
    <property type="component" value="Chromosome"/>
</dbReference>
<sequence>MDVIVDKGIQDTYCLQSGWNPEPKITNGDYIQGCNLHLINLK</sequence>